<dbReference type="Gene3D" id="2.30.30.1190">
    <property type="match status" value="1"/>
</dbReference>
<dbReference type="PANTHER" id="PTHR46729">
    <property type="entry name" value="LEUKOCYTE RECEPTOR CLUSTER MEMBER 9"/>
    <property type="match status" value="1"/>
</dbReference>
<feature type="domain" description="C3H1-type" evidence="3">
    <location>
        <begin position="12"/>
        <end position="39"/>
    </location>
</feature>
<evidence type="ECO:0000313" key="5">
    <source>
        <dbReference type="Proteomes" id="UP000820818"/>
    </source>
</evidence>
<dbReference type="PROSITE" id="PS50103">
    <property type="entry name" value="ZF_C3H1"/>
    <property type="match status" value="1"/>
</dbReference>
<keyword evidence="1" id="KW-0863">Zinc-finger</keyword>
<keyword evidence="1" id="KW-0862">Zinc</keyword>
<feature type="region of interest" description="Disordered" evidence="2">
    <location>
        <begin position="39"/>
        <end position="70"/>
    </location>
</feature>
<feature type="compositionally biased region" description="Basic and acidic residues" evidence="2">
    <location>
        <begin position="54"/>
        <end position="67"/>
    </location>
</feature>
<dbReference type="InterPro" id="IPR042653">
    <property type="entry name" value="Leng9"/>
</dbReference>
<comment type="caution">
    <text evidence="4">The sequence shown here is derived from an EMBL/GenBank/DDBJ whole genome shotgun (WGS) entry which is preliminary data.</text>
</comment>
<dbReference type="PANTHER" id="PTHR46729:SF1">
    <property type="entry name" value="LEUKOCYTE RECEPTOR CLUSTER MEMBER 9"/>
    <property type="match status" value="1"/>
</dbReference>
<gene>
    <name evidence="4" type="ORF">GHT06_014296</name>
</gene>
<dbReference type="InterPro" id="IPR000571">
    <property type="entry name" value="Znf_CCCH"/>
</dbReference>
<evidence type="ECO:0000313" key="4">
    <source>
        <dbReference type="EMBL" id="KAI9560281.1"/>
    </source>
</evidence>
<dbReference type="Pfam" id="PF04457">
    <property type="entry name" value="MJ1316"/>
    <property type="match status" value="1"/>
</dbReference>
<dbReference type="Proteomes" id="UP000820818">
    <property type="component" value="Linkage Group LG4"/>
</dbReference>
<evidence type="ECO:0000256" key="2">
    <source>
        <dbReference type="SAM" id="MobiDB-lite"/>
    </source>
</evidence>
<protein>
    <recommendedName>
        <fullName evidence="3">C3H1-type domain-containing protein</fullName>
    </recommendedName>
</protein>
<accession>A0AAD5PUE8</accession>
<dbReference type="AlphaFoldDB" id="A0AAD5PUE8"/>
<keyword evidence="1" id="KW-0479">Metal-binding</keyword>
<dbReference type="EMBL" id="WJBH02000004">
    <property type="protein sequence ID" value="KAI9560281.1"/>
    <property type="molecule type" value="Genomic_DNA"/>
</dbReference>
<organism evidence="4 5">
    <name type="scientific">Daphnia sinensis</name>
    <dbReference type="NCBI Taxonomy" id="1820382"/>
    <lineage>
        <taxon>Eukaryota</taxon>
        <taxon>Metazoa</taxon>
        <taxon>Ecdysozoa</taxon>
        <taxon>Arthropoda</taxon>
        <taxon>Crustacea</taxon>
        <taxon>Branchiopoda</taxon>
        <taxon>Diplostraca</taxon>
        <taxon>Cladocera</taxon>
        <taxon>Anomopoda</taxon>
        <taxon>Daphniidae</taxon>
        <taxon>Daphnia</taxon>
        <taxon>Daphnia similis group</taxon>
    </lineage>
</organism>
<reference evidence="4 5" key="1">
    <citation type="submission" date="2022-05" db="EMBL/GenBank/DDBJ databases">
        <title>A multi-omics perspective on studying reproductive biology in Daphnia sinensis.</title>
        <authorList>
            <person name="Jia J."/>
        </authorList>
    </citation>
    <scope>NUCLEOTIDE SEQUENCE [LARGE SCALE GENOMIC DNA]</scope>
    <source>
        <strain evidence="4 5">WSL</strain>
    </source>
</reference>
<evidence type="ECO:0000259" key="3">
    <source>
        <dbReference type="PROSITE" id="PS50103"/>
    </source>
</evidence>
<keyword evidence="5" id="KW-1185">Reference proteome</keyword>
<dbReference type="InterPro" id="IPR040459">
    <property type="entry name" value="MJ1316"/>
</dbReference>
<evidence type="ECO:0000256" key="1">
    <source>
        <dbReference type="PROSITE-ProRule" id="PRU00723"/>
    </source>
</evidence>
<dbReference type="GO" id="GO:0008270">
    <property type="term" value="F:zinc ion binding"/>
    <property type="evidence" value="ECO:0007669"/>
    <property type="project" value="UniProtKB-KW"/>
</dbReference>
<proteinExistence type="predicted"/>
<name>A0AAD5PUE8_9CRUS</name>
<sequence>MELKEGYSAVPADPVITCPFYLANRCRFGDQCRNHHPVDQLLSSPNSSTKTKPNKKETIEKEKEKGNPKMRTASDVIHRIVWDPALNISDFRVVYLDRFTGLGCVTLAEYVSHDADDPVIPQHRIQQICYCPFTSSDSRCGWVVWEKKSRTDYVFGSAGNAGTIKLLDLIEHVNKTSHPLTSN</sequence>
<feature type="zinc finger region" description="C3H1-type" evidence="1">
    <location>
        <begin position="12"/>
        <end position="39"/>
    </location>
</feature>